<name>A0A930Y8B9_9ACTN</name>
<keyword evidence="3" id="KW-1185">Reference proteome</keyword>
<comment type="caution">
    <text evidence="2">The sequence shown here is derived from an EMBL/GenBank/DDBJ whole genome shotgun (WGS) entry which is preliminary data.</text>
</comment>
<feature type="chain" id="PRO_5037428038" evidence="1">
    <location>
        <begin position="36"/>
        <end position="234"/>
    </location>
</feature>
<dbReference type="EMBL" id="JADIVZ010000008">
    <property type="protein sequence ID" value="MBF4162906.1"/>
    <property type="molecule type" value="Genomic_DNA"/>
</dbReference>
<reference evidence="2" key="1">
    <citation type="submission" date="2020-11" db="EMBL/GenBank/DDBJ databases">
        <title>Nocardioides sp. CBS4Y-1, whole genome shotgun sequence.</title>
        <authorList>
            <person name="Tuo L."/>
        </authorList>
    </citation>
    <scope>NUCLEOTIDE SEQUENCE</scope>
    <source>
        <strain evidence="2">CBS4Y-1</strain>
    </source>
</reference>
<dbReference type="Proteomes" id="UP000656804">
    <property type="component" value="Unassembled WGS sequence"/>
</dbReference>
<evidence type="ECO:0000313" key="3">
    <source>
        <dbReference type="Proteomes" id="UP000656804"/>
    </source>
</evidence>
<organism evidence="2 3">
    <name type="scientific">Nocardioides acrostichi</name>
    <dbReference type="NCBI Taxonomy" id="2784339"/>
    <lineage>
        <taxon>Bacteria</taxon>
        <taxon>Bacillati</taxon>
        <taxon>Actinomycetota</taxon>
        <taxon>Actinomycetes</taxon>
        <taxon>Propionibacteriales</taxon>
        <taxon>Nocardioidaceae</taxon>
        <taxon>Nocardioides</taxon>
    </lineage>
</organism>
<evidence type="ECO:0000256" key="1">
    <source>
        <dbReference type="SAM" id="SignalP"/>
    </source>
</evidence>
<dbReference type="RefSeq" id="WP_194504174.1">
    <property type="nucleotide sequence ID" value="NZ_JADIVZ010000008.1"/>
</dbReference>
<evidence type="ECO:0000313" key="2">
    <source>
        <dbReference type="EMBL" id="MBF4162906.1"/>
    </source>
</evidence>
<dbReference type="AlphaFoldDB" id="A0A930Y8B9"/>
<accession>A0A930Y8B9</accession>
<dbReference type="PROSITE" id="PS51257">
    <property type="entry name" value="PROKAR_LIPOPROTEIN"/>
    <property type="match status" value="1"/>
</dbReference>
<protein>
    <submittedName>
        <fullName evidence="2">Uncharacterized protein</fullName>
    </submittedName>
</protein>
<proteinExistence type="predicted"/>
<keyword evidence="1" id="KW-0732">Signal</keyword>
<gene>
    <name evidence="2" type="ORF">ISG29_14525</name>
</gene>
<feature type="signal peptide" evidence="1">
    <location>
        <begin position="1"/>
        <end position="35"/>
    </location>
</feature>
<sequence length="234" mass="24491">MSARPTSRVPLRRAGVGLAGLALLATGALSGCGVAADGTTPQPGVGAQVGDATISFDTVSRDAEATCDLLQAHPELTQSPVTRAQANDLVVRQLVYSTFADELAQQADLDTAPLREQARQQARSNLSLGSDDEKAIDVVAAYPFFVLVMKKLVEPTLSADQLADTDQAYADYLQQWSTKHPIVVNPRFAGFTTQQGGSVSQELSVPVSSTAVAASRTPISASDYAALPASQKCS</sequence>